<evidence type="ECO:0000313" key="1">
    <source>
        <dbReference type="EMBL" id="AJI53496.1"/>
    </source>
</evidence>
<dbReference type="OrthoDB" id="9782449at2"/>
<proteinExistence type="predicted"/>
<dbReference type="EMBL" id="CP009440">
    <property type="protein sequence ID" value="AJI53496.1"/>
    <property type="molecule type" value="Genomic_DNA"/>
</dbReference>
<gene>
    <name evidence="1" type="ORF">LA55_1637</name>
</gene>
<evidence type="ECO:0000313" key="2">
    <source>
        <dbReference type="Proteomes" id="UP000031830"/>
    </source>
</evidence>
<dbReference type="SUPFAM" id="SSF53756">
    <property type="entry name" value="UDP-Glycosyltransferase/glycogen phosphorylase"/>
    <property type="match status" value="1"/>
</dbReference>
<dbReference type="AlphaFoldDB" id="A0A0B6D3R0"/>
<organism evidence="1 2">
    <name type="scientific">Francisella philomiragia</name>
    <dbReference type="NCBI Taxonomy" id="28110"/>
    <lineage>
        <taxon>Bacteria</taxon>
        <taxon>Pseudomonadati</taxon>
        <taxon>Pseudomonadota</taxon>
        <taxon>Gammaproteobacteria</taxon>
        <taxon>Thiotrichales</taxon>
        <taxon>Francisellaceae</taxon>
        <taxon>Francisella</taxon>
    </lineage>
</organism>
<dbReference type="RefSeq" id="WP_044526702.1">
    <property type="nucleotide sequence ID" value="NZ_CP009440.1"/>
</dbReference>
<accession>A0A0B6D3R0</accession>
<dbReference type="Proteomes" id="UP000031830">
    <property type="component" value="Chromosome"/>
</dbReference>
<name>A0A0B6D3R0_9GAMM</name>
<protein>
    <submittedName>
        <fullName evidence="1">Capsule polysaccharide biosynthesis family protein</fullName>
    </submittedName>
</protein>
<sequence>MKKINVLINCKWILIDIKRLIERLRENQAIGTIYIVLTYENVIFNKDIMIHNNAVNLDKCKERFPNCEFIVYRNAYVIDSLVVSFISRLDNAMGFLSTVPVRELYDFDIDNLNNIDSVGAFASNNRYPNGFKFTTQAVEQGLDIYGYFTNLFKDNDMSIVYNVSQNHYLSDYMLEKAAIDSDCVSRVVHRRDLGFSDINMRRFCLIDSKNKTILKSLNSFKENNAENISMYRDAGQISEKRKPLQEMFSVMTSYQLYRVVKFELYKRLYFFPFYLKGLKAFYDKLCTTPCSSDKYVLFPLHFEPESTISPSDGINALQLYNLKILRSVLPEGWKIYVKEHPTQFNEKAYTMEEYVDALPQYKNKRFYKYISEINDVYLIRTEFNQKALIEGSQIVTSNSGSVFMEASSCNKPCLAFGKNAFASMFSNVWTVYNINDCKKAIQEIINSSEIKTDYIEVLNNYSMQSPKTDCPSEPITHLLKELID</sequence>
<dbReference type="KEGG" id="fpz:LA55_1637"/>
<reference evidence="1 2" key="1">
    <citation type="journal article" date="2015" name="Genome Announc.">
        <title>Genome sequencing of 18 francisella strains to aid in assay development and testing.</title>
        <authorList>
            <person name="Johnson S.L."/>
            <person name="Daligault H.E."/>
            <person name="Davenport K.W."/>
            <person name="Coyne S.R."/>
            <person name="Frey K.G."/>
            <person name="Koroleva G.I."/>
            <person name="Broomall S.M."/>
            <person name="Bishop-Lilly K.A."/>
            <person name="Bruce D.C."/>
            <person name="Chertkov O."/>
            <person name="Freitas T."/>
            <person name="Jaissle J."/>
            <person name="Ladner J.T."/>
            <person name="Rosenzweig C.N."/>
            <person name="Gibbons H.S."/>
            <person name="Palacios G.F."/>
            <person name="Redden C.L."/>
            <person name="Xu Y."/>
            <person name="Minogue T.D."/>
            <person name="Chain P.S."/>
        </authorList>
    </citation>
    <scope>NUCLEOTIDE SEQUENCE [LARGE SCALE GENOMIC DNA]</scope>
    <source>
        <strain evidence="1 2">GA01-2794</strain>
    </source>
</reference>